<evidence type="ECO:0000256" key="2">
    <source>
        <dbReference type="SAM" id="MobiDB-lite"/>
    </source>
</evidence>
<evidence type="ECO:0000259" key="3">
    <source>
        <dbReference type="Pfam" id="PF24883"/>
    </source>
</evidence>
<dbReference type="Pfam" id="PF24883">
    <property type="entry name" value="NPHP3_N"/>
    <property type="match status" value="1"/>
</dbReference>
<feature type="compositionally biased region" description="Basic and acidic residues" evidence="2">
    <location>
        <begin position="16"/>
        <end position="34"/>
    </location>
</feature>
<comment type="caution">
    <text evidence="4">The sequence shown here is derived from an EMBL/GenBank/DDBJ whole genome shotgun (WGS) entry which is preliminary data.</text>
</comment>
<dbReference type="Gene3D" id="3.40.50.300">
    <property type="entry name" value="P-loop containing nucleotide triphosphate hydrolases"/>
    <property type="match status" value="1"/>
</dbReference>
<proteinExistence type="predicted"/>
<feature type="region of interest" description="Disordered" evidence="2">
    <location>
        <begin position="2044"/>
        <end position="2064"/>
    </location>
</feature>
<feature type="domain" description="Nephrocystin 3-like N-terminal" evidence="3">
    <location>
        <begin position="311"/>
        <end position="472"/>
    </location>
</feature>
<organism evidence="4 5">
    <name type="scientific">Apiospora rasikravindrae</name>
    <dbReference type="NCBI Taxonomy" id="990691"/>
    <lineage>
        <taxon>Eukaryota</taxon>
        <taxon>Fungi</taxon>
        <taxon>Dikarya</taxon>
        <taxon>Ascomycota</taxon>
        <taxon>Pezizomycotina</taxon>
        <taxon>Sordariomycetes</taxon>
        <taxon>Xylariomycetidae</taxon>
        <taxon>Amphisphaeriales</taxon>
        <taxon>Apiosporaceae</taxon>
        <taxon>Apiospora</taxon>
    </lineage>
</organism>
<protein>
    <submittedName>
        <fullName evidence="4">NACHT domain protein</fullName>
    </submittedName>
</protein>
<feature type="region of interest" description="Disordered" evidence="2">
    <location>
        <begin position="1"/>
        <end position="37"/>
    </location>
</feature>
<accession>A0ABR1UAC1</accession>
<keyword evidence="1" id="KW-0677">Repeat</keyword>
<dbReference type="EMBL" id="JAQQWK010000001">
    <property type="protein sequence ID" value="KAK8054888.1"/>
    <property type="molecule type" value="Genomic_DNA"/>
</dbReference>
<reference evidence="4 5" key="1">
    <citation type="submission" date="2023-01" db="EMBL/GenBank/DDBJ databases">
        <title>Analysis of 21 Apiospora genomes using comparative genomics revels a genus with tremendous synthesis potential of carbohydrate active enzymes and secondary metabolites.</title>
        <authorList>
            <person name="Sorensen T."/>
        </authorList>
    </citation>
    <scope>NUCLEOTIDE SEQUENCE [LARGE SCALE GENOMIC DNA]</scope>
    <source>
        <strain evidence="4 5">CBS 33761</strain>
    </source>
</reference>
<dbReference type="Proteomes" id="UP001444661">
    <property type="component" value="Unassembled WGS sequence"/>
</dbReference>
<dbReference type="PANTHER" id="PTHR10039">
    <property type="entry name" value="AMELOGENIN"/>
    <property type="match status" value="1"/>
</dbReference>
<evidence type="ECO:0000313" key="5">
    <source>
        <dbReference type="Proteomes" id="UP001444661"/>
    </source>
</evidence>
<feature type="region of interest" description="Disordered" evidence="2">
    <location>
        <begin position="1989"/>
        <end position="2011"/>
    </location>
</feature>
<dbReference type="InterPro" id="IPR056884">
    <property type="entry name" value="NPHP3-like_N"/>
</dbReference>
<keyword evidence="5" id="KW-1185">Reference proteome</keyword>
<name>A0ABR1UAC1_9PEZI</name>
<dbReference type="InterPro" id="IPR027417">
    <property type="entry name" value="P-loop_NTPase"/>
</dbReference>
<feature type="compositionally biased region" description="Polar residues" evidence="2">
    <location>
        <begin position="1"/>
        <end position="12"/>
    </location>
</feature>
<sequence>MAPASVMSSTPQLHAFGERGVESQRPSGIRERMNSLRGASRSSISSAMEIPAISSVMYSLHRCSEAELGPEMSDQIMDETHISILEWIAVQRMSRLPGEGSNYDKVLSWTQLFVEKLHSFELATDEVAGDSRVAIRMAYGYCAILLKVRALSPFYHHQASSLSGFADISGHFCRRLWPTCWSAPTCSASRRRSGEHLVLAITDLVAVVASVAIHFYKAIRSASNHSIYINIYSTFAEQIKTFRDRCGQIAESLWRHQLLAQDMGAETVSDVKSIKSWLAPEDRVLTNVTGGGVSLLAQEREELTCLWVGPHVTRFLRGRDTVLSISGKPGCGKTVASSVIVDFLQRHISGVYRSTLYVPIDSNVPVETATRAIAKTVMGQLLDKRVGNIQLLQALRDAYKTCQKAATNDEYDDAVWSAMGRALGTALPGDRELVLVVDGIDDASCDEKAMFQRLVSAVSKAGSNVRLITLGRAKFAEAAGQSNLQITDGLIFDDIMAVVKSHFESDNEFGHMSEFEQESIVSKITEGSAGSFLWAKLATKRLRRAVGLKDFRAAVEKVTKTKPTTTEFVRQTIHSASVTDEARLMLMWLVTAERPLSLKELGILSCLQIDNHGALSEARIEILATLKHVQSLVLMQHENSCISVDSEGADLSDARVDVLGILKHVQDLVFMQHGLMCIRHGLLRDALRELQAKGQLVPSVTDAHGDLATRLLFYIKTVVPEQHEPSVHLLDDHDKVQLLNRYPLLDFAVRHWPVHLTKSRVLASGGVTGAAKAFGKVLPRTVTSLRLQATLWQHCPVPMLLAYQMTVTALYRECFTVRSPLTLQCIIYLAVVHRQLRGRAEEAAALFFEAAALSRKQCPSDHMLAIQMADVYIRLIEEKAVSSRVKVLNKLEQIFSVLVECYNYKAGQTSSAQAAGTLRRLAEYYRSIKEDRKYEQVMESILSRVETEPEVVVSDAETDLQVQLKVTQGASTVVEEDGVLHLDVDERDDLVEKPEEFVKDAERCVKEGRIEDAEKIYIDAWQLASREYSAHRSGVWAERSLRAVLSYSQFLRSQKRTEEASALLVSVWEEYSRQSSALLNETSVSLLVQVASAVRSMGLLSVSLAISRLCLQYFRAIKRTQTSIYKQAEEAVQSTSQELLKWASSSQMVTSENYLEELVSEYAGSITTMRPAAFASANSLISLHLSQHRWQHACDFTTNVLRGIWPSLFSADVLDIALVQDHVEDCIGLASRLAECYSVRRCRADEEDIRIRVYRALRSGRGVDDKTRERATQALLSFYEKTSRIESGLAIRQEMLDDLTARHGEQHATVLKALWDLAELTRPRPASVGYYQKIIRALNGDAKASRPEALEPILFVAAELWRKDAFSEALPYYATLFNTFFAAPKTLGLALHDDQPLMRQCFDRYLGCLRHASAAFAVLHQIAAEFQAQCRVVYGALASITIHATLTLAKLCQESKTTETQAMVLYEELLKTKSQEIDLHEISSELEAMYEEQVAAAISSSSSSSPSSVALSPTQLERVVGVLRRRFSMVHETYGWADEASLALLRDLIRFENMQPQHETQNNIARELEAATANILTTYKSPAQLVAAAKTIASCYTASKLAAQAAELADELYRQLVMKDTSSSKAKHGNRFDLPLCGRESLVFLAQLEYSLGRSTSTLTEIMAALVAQSAYFVEFRALFQSQKPTSSSSFLDMSVAAARILKSLKGSGLHAASARVFDQYAMWVSHADSSLVTAQAKLSPAQVRMLLKAILGHLSTHRSHDMVRTVGIIGNTRVAELLDERRYDAARDLAGACFKVIAAKPESYKTAVMAKLVLTMGMQLGRRAMDSKLELAPDVRKSLLETSKSTLDDVLSTLIPADDREAEKKTMKTKTNATKFTLAKLDPTHLHRLLILLGAQQNYRILARVLTVLWESREAQHDWDPRVTFTLARRYILALYAVGDSAAALRIAEHIVYNCRRVHGLCHPATLEMARLLARLYSGVAQRHQQEEQQAAPGWFGKKNSSHNGHKVSGSAGAAEIANRYYRKSAAIHEDILRGLRFPGGSGSGGGFSRSEPGLPQQADGNNTNSHGYRGIFAVLAAPNGEPGLSEGHIARQHLWLLRLALERAGGWPSKGYVEYERLGADVLARYPDEMQGVAGVETWDLAAFGCGRAQADDDLLRREELMWWGLLQEKEEGDNGGGGRGEY</sequence>
<evidence type="ECO:0000313" key="4">
    <source>
        <dbReference type="EMBL" id="KAK8054888.1"/>
    </source>
</evidence>
<evidence type="ECO:0000256" key="1">
    <source>
        <dbReference type="ARBA" id="ARBA00022737"/>
    </source>
</evidence>
<gene>
    <name evidence="4" type="ORF">PG993_000115</name>
</gene>
<dbReference type="PANTHER" id="PTHR10039:SF9">
    <property type="entry name" value="NACHT DOMAIN PROTEIN (AFU_ORTHOLOGUE AFUA_2G01760)"/>
    <property type="match status" value="1"/>
</dbReference>
<dbReference type="SUPFAM" id="SSF52540">
    <property type="entry name" value="P-loop containing nucleoside triphosphate hydrolases"/>
    <property type="match status" value="1"/>
</dbReference>